<dbReference type="SUPFAM" id="SSF56935">
    <property type="entry name" value="Porins"/>
    <property type="match status" value="1"/>
</dbReference>
<keyword evidence="3" id="KW-1134">Transmembrane beta strand</keyword>
<feature type="chain" id="PRO_5045040372" description="Membrane protein involved in aromatic hydrocarbon degradation" evidence="8">
    <location>
        <begin position="24"/>
        <end position="448"/>
    </location>
</feature>
<accession>A0ABM7PE17</accession>
<organism evidence="9 10">
    <name type="scientific">Desulfoluna limicola</name>
    <dbReference type="NCBI Taxonomy" id="2810562"/>
    <lineage>
        <taxon>Bacteria</taxon>
        <taxon>Pseudomonadati</taxon>
        <taxon>Thermodesulfobacteriota</taxon>
        <taxon>Desulfobacteria</taxon>
        <taxon>Desulfobacterales</taxon>
        <taxon>Desulfolunaceae</taxon>
        <taxon>Desulfoluna</taxon>
    </lineage>
</organism>
<reference evidence="9 10" key="1">
    <citation type="submission" date="2021-02" db="EMBL/GenBank/DDBJ databases">
        <title>Complete genome of Desulfoluna sp. strain ASN36.</title>
        <authorList>
            <person name="Takahashi A."/>
            <person name="Kojima H."/>
            <person name="Fukui M."/>
        </authorList>
    </citation>
    <scope>NUCLEOTIDE SEQUENCE [LARGE SCALE GENOMIC DNA]</scope>
    <source>
        <strain evidence="9 10">ASN36</strain>
    </source>
</reference>
<keyword evidence="4" id="KW-0812">Transmembrane</keyword>
<dbReference type="Proteomes" id="UP001320148">
    <property type="component" value="Chromosome"/>
</dbReference>
<gene>
    <name evidence="9" type="ORF">DSLASN_09330</name>
</gene>
<dbReference type="Gene3D" id="2.40.160.60">
    <property type="entry name" value="Outer membrane protein transport protein (OMPP1/FadL/TodX)"/>
    <property type="match status" value="1"/>
</dbReference>
<proteinExistence type="inferred from homology"/>
<evidence type="ECO:0000256" key="5">
    <source>
        <dbReference type="ARBA" id="ARBA00022729"/>
    </source>
</evidence>
<dbReference type="PANTHER" id="PTHR35093">
    <property type="entry name" value="OUTER MEMBRANE PROTEIN NMB0088-RELATED"/>
    <property type="match status" value="1"/>
</dbReference>
<evidence type="ECO:0000256" key="2">
    <source>
        <dbReference type="ARBA" id="ARBA00008163"/>
    </source>
</evidence>
<evidence type="ECO:0000256" key="8">
    <source>
        <dbReference type="SAM" id="SignalP"/>
    </source>
</evidence>
<evidence type="ECO:0000256" key="7">
    <source>
        <dbReference type="ARBA" id="ARBA00023237"/>
    </source>
</evidence>
<comment type="subcellular location">
    <subcellularLocation>
        <location evidence="1">Cell outer membrane</location>
        <topology evidence="1">Multi-pass membrane protein</topology>
    </subcellularLocation>
</comment>
<dbReference type="PANTHER" id="PTHR35093:SF8">
    <property type="entry name" value="OUTER MEMBRANE PROTEIN NMB0088-RELATED"/>
    <property type="match status" value="1"/>
</dbReference>
<evidence type="ECO:0000313" key="10">
    <source>
        <dbReference type="Proteomes" id="UP001320148"/>
    </source>
</evidence>
<comment type="similarity">
    <text evidence="2">Belongs to the OmpP1/FadL family.</text>
</comment>
<dbReference type="EMBL" id="AP024488">
    <property type="protein sequence ID" value="BCS95301.1"/>
    <property type="molecule type" value="Genomic_DNA"/>
</dbReference>
<keyword evidence="5 8" id="KW-0732">Signal</keyword>
<keyword evidence="10" id="KW-1185">Reference proteome</keyword>
<evidence type="ECO:0000256" key="3">
    <source>
        <dbReference type="ARBA" id="ARBA00022452"/>
    </source>
</evidence>
<protein>
    <recommendedName>
        <fullName evidence="11">Membrane protein involved in aromatic hydrocarbon degradation</fullName>
    </recommendedName>
</protein>
<feature type="signal peptide" evidence="8">
    <location>
        <begin position="1"/>
        <end position="23"/>
    </location>
</feature>
<keyword evidence="7" id="KW-0998">Cell outer membrane</keyword>
<dbReference type="Pfam" id="PF03349">
    <property type="entry name" value="Toluene_X"/>
    <property type="match status" value="1"/>
</dbReference>
<evidence type="ECO:0000256" key="6">
    <source>
        <dbReference type="ARBA" id="ARBA00023136"/>
    </source>
</evidence>
<evidence type="ECO:0000313" key="9">
    <source>
        <dbReference type="EMBL" id="BCS95301.1"/>
    </source>
</evidence>
<keyword evidence="6" id="KW-0472">Membrane</keyword>
<dbReference type="RefSeq" id="WP_236891560.1">
    <property type="nucleotide sequence ID" value="NZ_AP024488.1"/>
</dbReference>
<sequence length="448" mass="48980">MKKASFSWISVIILLSFPLSAYAFDNGPTWFGFNYTLNTSGARTIGMGGTAVASADDASATLANPAALVRLAKTEFRFDSTFRHIDEETRPGAAPVGTGESIRMGLHVDETNQIDPALMALATPLGNGRSVIGMFYHQFLPYDRFVTVTDPISGGTAETHSVMFDLDEVGFSAAHSLFGGQLAIGLSASWVTPNMTITAKRDPTPQPGSFEGVQFTSYGSQTEQEPLWRFGLLFRPSETMAIGVNYTLTQDPQYTMTTVNSPATVDSAPQNGCTGDINIGERPDGTLTGNWICNSSLPMPESVSIGFAYTPNEVWTFALDTVYIDYRRTTMEFVAPYAYPGGDVRIIQKNSDFQARDVLEVHLGLEYKTRLYHHPLALRAGYYFDPAHDIEYRGLDSTSQGIYPGGKDVQHLSAGAGMVFRESLQVDMAFDAADDDSYRSAISLAYRY</sequence>
<name>A0ABM7PE17_9BACT</name>
<evidence type="ECO:0000256" key="4">
    <source>
        <dbReference type="ARBA" id="ARBA00022692"/>
    </source>
</evidence>
<evidence type="ECO:0000256" key="1">
    <source>
        <dbReference type="ARBA" id="ARBA00004571"/>
    </source>
</evidence>
<dbReference type="InterPro" id="IPR005017">
    <property type="entry name" value="OMPP1/FadL/TodX"/>
</dbReference>
<evidence type="ECO:0008006" key="11">
    <source>
        <dbReference type="Google" id="ProtNLM"/>
    </source>
</evidence>